<evidence type="ECO:0000313" key="4">
    <source>
        <dbReference type="EMBL" id="KAE9357042.1"/>
    </source>
</evidence>
<feature type="compositionally biased region" description="Polar residues" evidence="2">
    <location>
        <begin position="33"/>
        <end position="42"/>
    </location>
</feature>
<evidence type="ECO:0000313" key="3">
    <source>
        <dbReference type="EMBL" id="KAE9050202.1"/>
    </source>
</evidence>
<reference evidence="3 5" key="1">
    <citation type="submission" date="2018-09" db="EMBL/GenBank/DDBJ databases">
        <title>Genomic investigation of the strawberry pathogen Phytophthora fragariae indicates pathogenicity is determined by transcriptional variation in three key races.</title>
        <authorList>
            <person name="Adams T.M."/>
            <person name="Armitage A.D."/>
            <person name="Sobczyk M.K."/>
            <person name="Bates H.J."/>
            <person name="Dunwell J.M."/>
            <person name="Nellist C.F."/>
            <person name="Harrison R.J."/>
        </authorList>
    </citation>
    <scope>NUCLEOTIDE SEQUENCE [LARGE SCALE GENOMIC DNA]</scope>
    <source>
        <strain evidence="3 5">SCRP249</strain>
        <strain evidence="4 6">SCRP333</strain>
    </source>
</reference>
<evidence type="ECO:0000256" key="1">
    <source>
        <dbReference type="SAM" id="Coils"/>
    </source>
</evidence>
<dbReference type="Proteomes" id="UP000429607">
    <property type="component" value="Unassembled WGS sequence"/>
</dbReference>
<feature type="region of interest" description="Disordered" evidence="2">
    <location>
        <begin position="1"/>
        <end position="83"/>
    </location>
</feature>
<dbReference type="Proteomes" id="UP000434957">
    <property type="component" value="Unassembled WGS sequence"/>
</dbReference>
<dbReference type="EMBL" id="QXFT01000060">
    <property type="protein sequence ID" value="KAE9357042.1"/>
    <property type="molecule type" value="Genomic_DNA"/>
</dbReference>
<dbReference type="AlphaFoldDB" id="A0A6A3PBZ9"/>
<protein>
    <submittedName>
        <fullName evidence="3">Uncharacterized protein</fullName>
    </submittedName>
</protein>
<feature type="compositionally biased region" description="Basic and acidic residues" evidence="2">
    <location>
        <begin position="8"/>
        <end position="31"/>
    </location>
</feature>
<organism evidence="3 5">
    <name type="scientific">Phytophthora rubi</name>
    <dbReference type="NCBI Taxonomy" id="129364"/>
    <lineage>
        <taxon>Eukaryota</taxon>
        <taxon>Sar</taxon>
        <taxon>Stramenopiles</taxon>
        <taxon>Oomycota</taxon>
        <taxon>Peronosporomycetes</taxon>
        <taxon>Peronosporales</taxon>
        <taxon>Peronosporaceae</taxon>
        <taxon>Phytophthora</taxon>
    </lineage>
</organism>
<feature type="compositionally biased region" description="Basic residues" evidence="2">
    <location>
        <begin position="148"/>
        <end position="168"/>
    </location>
</feature>
<sequence length="239" mass="25493">MRSALTKDSVEDPPRASGHPSEEESKTEERPPMTTSSGTAMTNEEPVPVARAASAETERPTAINPTQGSEGRGPSDLPTPSNEPVAALTAVIQQLLGTMNRLETRIEQLEATPARARNAVASAASEVDAPPLRPTREGCSRLLQRPLKGFRRRSHAQSKQQRSRRQGGRCRSLDTRIEAELIEVILAAAIRAAATPVTGGAVTTQGVMTDKSGGAGTDDVMRSRIHDDTTGGKTPKTWN</sequence>
<evidence type="ECO:0000256" key="2">
    <source>
        <dbReference type="SAM" id="MobiDB-lite"/>
    </source>
</evidence>
<feature type="coiled-coil region" evidence="1">
    <location>
        <begin position="85"/>
        <end position="119"/>
    </location>
</feature>
<dbReference type="EMBL" id="QXFV01000090">
    <property type="protein sequence ID" value="KAE9050202.1"/>
    <property type="molecule type" value="Genomic_DNA"/>
</dbReference>
<feature type="region of interest" description="Disordered" evidence="2">
    <location>
        <begin position="203"/>
        <end position="239"/>
    </location>
</feature>
<comment type="caution">
    <text evidence="3">The sequence shown here is derived from an EMBL/GenBank/DDBJ whole genome shotgun (WGS) entry which is preliminary data.</text>
</comment>
<gene>
    <name evidence="3" type="ORF">PR001_g2598</name>
    <name evidence="4" type="ORF">PR003_g2006</name>
</gene>
<keyword evidence="1" id="KW-0175">Coiled coil</keyword>
<accession>A0A6A3PBZ9</accession>
<proteinExistence type="predicted"/>
<feature type="region of interest" description="Disordered" evidence="2">
    <location>
        <begin position="146"/>
        <end position="171"/>
    </location>
</feature>
<keyword evidence="6" id="KW-1185">Reference proteome</keyword>
<name>A0A6A3PBZ9_9STRA</name>
<feature type="compositionally biased region" description="Basic and acidic residues" evidence="2">
    <location>
        <begin position="219"/>
        <end position="230"/>
    </location>
</feature>
<evidence type="ECO:0000313" key="5">
    <source>
        <dbReference type="Proteomes" id="UP000429607"/>
    </source>
</evidence>
<evidence type="ECO:0000313" key="6">
    <source>
        <dbReference type="Proteomes" id="UP000434957"/>
    </source>
</evidence>